<evidence type="ECO:0000256" key="1">
    <source>
        <dbReference type="SAM" id="Coils"/>
    </source>
</evidence>
<accession>A0A815WR42</accession>
<feature type="non-terminal residue" evidence="2">
    <location>
        <position position="1"/>
    </location>
</feature>
<dbReference type="EMBL" id="CAJNOG010004946">
    <property type="protein sequence ID" value="CAF1546618.1"/>
    <property type="molecule type" value="Genomic_DNA"/>
</dbReference>
<feature type="coiled-coil region" evidence="1">
    <location>
        <begin position="97"/>
        <end position="124"/>
    </location>
</feature>
<reference evidence="2" key="1">
    <citation type="submission" date="2021-02" db="EMBL/GenBank/DDBJ databases">
        <authorList>
            <person name="Nowell W R."/>
        </authorList>
    </citation>
    <scope>NUCLEOTIDE SEQUENCE</scope>
</reference>
<keyword evidence="1" id="KW-0175">Coiled coil</keyword>
<evidence type="ECO:0000313" key="2">
    <source>
        <dbReference type="EMBL" id="CAF1546618.1"/>
    </source>
</evidence>
<protein>
    <submittedName>
        <fullName evidence="2">Uncharacterized protein</fullName>
    </submittedName>
</protein>
<dbReference type="Proteomes" id="UP000663845">
    <property type="component" value="Unassembled WGS sequence"/>
</dbReference>
<comment type="caution">
    <text evidence="2">The sequence shown here is derived from an EMBL/GenBank/DDBJ whole genome shotgun (WGS) entry which is preliminary data.</text>
</comment>
<evidence type="ECO:0000313" key="3">
    <source>
        <dbReference type="Proteomes" id="UP000663845"/>
    </source>
</evidence>
<name>A0A815WR42_9BILA</name>
<gene>
    <name evidence="2" type="ORF">JYZ213_LOCUS46030</name>
</gene>
<dbReference type="AlphaFoldDB" id="A0A815WR42"/>
<organism evidence="2 3">
    <name type="scientific">Adineta steineri</name>
    <dbReference type="NCBI Taxonomy" id="433720"/>
    <lineage>
        <taxon>Eukaryota</taxon>
        <taxon>Metazoa</taxon>
        <taxon>Spiralia</taxon>
        <taxon>Gnathifera</taxon>
        <taxon>Rotifera</taxon>
        <taxon>Eurotatoria</taxon>
        <taxon>Bdelloidea</taxon>
        <taxon>Adinetida</taxon>
        <taxon>Adinetidae</taxon>
        <taxon>Adineta</taxon>
    </lineage>
</organism>
<proteinExistence type="predicted"/>
<sequence length="239" mass="27828">NEGQYKKIFETESKTENKANIERISDLRQALNQNQIIETKLRCMEERSHQLILKDHELEKKTSEYERQNQAMRLAQTYVKRDLIQTKKKLEQERSLKIDAFHQVETLRTNLNEIEEEFEQVVLNDGTNSLLSPSMVIQPSRTTVSARPVTPYQILLTRNRPMTSNTIYQRDKQQHPRLPNSRSRIYSSTTFKRPQTANVNIEKITPLTEELLSNLGVTTQPTTTTSSSIRILRIKSAKT</sequence>